<keyword evidence="2" id="KW-0812">Transmembrane</keyword>
<feature type="domain" description="DUF2421" evidence="6">
    <location>
        <begin position="42"/>
        <end position="284"/>
    </location>
</feature>
<dbReference type="GO" id="GO:0016020">
    <property type="term" value="C:membrane"/>
    <property type="evidence" value="ECO:0007669"/>
    <property type="project" value="UniProtKB-SubCell"/>
</dbReference>
<feature type="compositionally biased region" description="Acidic residues" evidence="5">
    <location>
        <begin position="385"/>
        <end position="394"/>
    </location>
</feature>
<dbReference type="EMBL" id="JANBVO010000004">
    <property type="protein sequence ID" value="KAJ9155005.1"/>
    <property type="molecule type" value="Genomic_DNA"/>
</dbReference>
<keyword evidence="8" id="KW-1185">Reference proteome</keyword>
<evidence type="ECO:0000313" key="8">
    <source>
        <dbReference type="Proteomes" id="UP001174694"/>
    </source>
</evidence>
<proteinExistence type="predicted"/>
<evidence type="ECO:0000313" key="7">
    <source>
        <dbReference type="EMBL" id="KAJ9155005.1"/>
    </source>
</evidence>
<keyword evidence="3" id="KW-1133">Transmembrane helix</keyword>
<comment type="caution">
    <text evidence="7">The sequence shown here is derived from an EMBL/GenBank/DDBJ whole genome shotgun (WGS) entry which is preliminary data.</text>
</comment>
<evidence type="ECO:0000256" key="2">
    <source>
        <dbReference type="ARBA" id="ARBA00022692"/>
    </source>
</evidence>
<evidence type="ECO:0000256" key="5">
    <source>
        <dbReference type="SAM" id="MobiDB-lite"/>
    </source>
</evidence>
<evidence type="ECO:0000256" key="4">
    <source>
        <dbReference type="ARBA" id="ARBA00023136"/>
    </source>
</evidence>
<dbReference type="PANTHER" id="PTHR47804:SF4">
    <property type="entry name" value="AFR661WP"/>
    <property type="match status" value="1"/>
</dbReference>
<dbReference type="AlphaFoldDB" id="A0AA38VYD9"/>
<keyword evidence="4" id="KW-0472">Membrane</keyword>
<feature type="region of interest" description="Disordered" evidence="5">
    <location>
        <begin position="372"/>
        <end position="394"/>
    </location>
</feature>
<comment type="subcellular location">
    <subcellularLocation>
        <location evidence="1">Membrane</location>
        <topology evidence="1">Multi-pass membrane protein</topology>
    </subcellularLocation>
</comment>
<feature type="region of interest" description="Disordered" evidence="5">
    <location>
        <begin position="310"/>
        <end position="343"/>
    </location>
</feature>
<evidence type="ECO:0000259" key="6">
    <source>
        <dbReference type="Pfam" id="PF10334"/>
    </source>
</evidence>
<protein>
    <submittedName>
        <fullName evidence="7">Malate transporter, aliminium toerance</fullName>
    </submittedName>
</protein>
<organism evidence="7 8">
    <name type="scientific">Pleurostoma richardsiae</name>
    <dbReference type="NCBI Taxonomy" id="41990"/>
    <lineage>
        <taxon>Eukaryota</taxon>
        <taxon>Fungi</taxon>
        <taxon>Dikarya</taxon>
        <taxon>Ascomycota</taxon>
        <taxon>Pezizomycotina</taxon>
        <taxon>Sordariomycetes</taxon>
        <taxon>Sordariomycetidae</taxon>
        <taxon>Calosphaeriales</taxon>
        <taxon>Pleurostomataceae</taxon>
        <taxon>Pleurostoma</taxon>
    </lineage>
</organism>
<dbReference type="Pfam" id="PF10334">
    <property type="entry name" value="BRE4"/>
    <property type="match status" value="1"/>
</dbReference>
<dbReference type="PANTHER" id="PTHR47804">
    <property type="entry name" value="60S RIBOSOMAL PROTEIN L19"/>
    <property type="match status" value="1"/>
</dbReference>
<reference evidence="7" key="1">
    <citation type="submission" date="2022-07" db="EMBL/GenBank/DDBJ databases">
        <title>Fungi with potential for degradation of polypropylene.</title>
        <authorList>
            <person name="Gostincar C."/>
        </authorList>
    </citation>
    <scope>NUCLEOTIDE SEQUENCE</scope>
    <source>
        <strain evidence="7">EXF-13308</strain>
    </source>
</reference>
<gene>
    <name evidence="7" type="ORF">NKR23_g2522</name>
</gene>
<dbReference type="InterPro" id="IPR052430">
    <property type="entry name" value="IVT-Associated"/>
</dbReference>
<evidence type="ECO:0000256" key="3">
    <source>
        <dbReference type="ARBA" id="ARBA00022989"/>
    </source>
</evidence>
<evidence type="ECO:0000256" key="1">
    <source>
        <dbReference type="ARBA" id="ARBA00004141"/>
    </source>
</evidence>
<name>A0AA38VYD9_9PEZI</name>
<feature type="compositionally biased region" description="Polar residues" evidence="5">
    <location>
        <begin position="312"/>
        <end position="329"/>
    </location>
</feature>
<sequence>MTVIAFATVSHNGTVWENYLKRFAAFMVGGTIALLVEVAVYPVKARVRLVESLSSCIHQISNMEASLAAGVDGPVHVNARDARRIAQYARAKAKAETALGAAETFVPFCLTEPRLKGSFRSLEPIYKEIIYVLHQIIDRMDNIVQLRKAYGSSVLEELNPQVYTHRRNVAASIILTLFAVSEALTVRLPLPQFLPSSRLAQLRLVNRVRDVLHHNKAAQDSLADSIIRRSRRRSGGMLHAALDEQTIRNVTRQRFLSWNAATAGQMEIIEYLEELVDLAKLLVGVNAFRSGMLERPSYRQYVRRIRERQMSVAESSTTGTALRTMTTNGTDRDKDGIPMTRVGTGRSSFLRRRRKTMSGTLDPERGDLRTFRDRWKGRQAHGDSAVDDDAEAEDIPASLEHVGHRMRQERWIMRSMSMSDAKGKSAEPGGVL</sequence>
<dbReference type="InterPro" id="IPR018820">
    <property type="entry name" value="BRE4-related_DUF2421"/>
</dbReference>
<accession>A0AA38VYD9</accession>
<dbReference type="Proteomes" id="UP001174694">
    <property type="component" value="Unassembled WGS sequence"/>
</dbReference>